<feature type="domain" description="N-acetyltransferase" evidence="1">
    <location>
        <begin position="2"/>
        <end position="149"/>
    </location>
</feature>
<dbReference type="CDD" id="cd04301">
    <property type="entry name" value="NAT_SF"/>
    <property type="match status" value="1"/>
</dbReference>
<dbReference type="GO" id="GO:0016747">
    <property type="term" value="F:acyltransferase activity, transferring groups other than amino-acyl groups"/>
    <property type="evidence" value="ECO:0007669"/>
    <property type="project" value="InterPro"/>
</dbReference>
<dbReference type="AlphaFoldDB" id="A0A7W9ZF84"/>
<dbReference type="InterPro" id="IPR016181">
    <property type="entry name" value="Acyl_CoA_acyltransferase"/>
</dbReference>
<protein>
    <submittedName>
        <fullName evidence="2">Putative N-acetyltransferase YhbS</fullName>
    </submittedName>
</protein>
<dbReference type="RefSeq" id="WP_184262969.1">
    <property type="nucleotide sequence ID" value="NZ_JACIIX010000004.1"/>
</dbReference>
<keyword evidence="2" id="KW-0808">Transferase</keyword>
<dbReference type="EMBL" id="JACIIX010000004">
    <property type="protein sequence ID" value="MBB6210140.1"/>
    <property type="molecule type" value="Genomic_DNA"/>
</dbReference>
<sequence>MIQISHETAADHAGIETLLDLCFGPDRTLKTCQRLRDGQAPVDGLAFVIRDSAQQVIATLRFWAISIGGETRSLLLGPLAVHPRLQSLGLGSRLIRYGINQAAALGHGSVVLVGDEPYYRRFGFEAGLTLDMDLPGPVDRARFLALELRHGALTDARGMITPVETGDDLPSLALSSALCVSPFTPSRL</sequence>
<evidence type="ECO:0000313" key="2">
    <source>
        <dbReference type="EMBL" id="MBB6210140.1"/>
    </source>
</evidence>
<dbReference type="InterPro" id="IPR000182">
    <property type="entry name" value="GNAT_dom"/>
</dbReference>
<evidence type="ECO:0000313" key="3">
    <source>
        <dbReference type="Proteomes" id="UP000544872"/>
    </source>
</evidence>
<dbReference type="PROSITE" id="PS51186">
    <property type="entry name" value="GNAT"/>
    <property type="match status" value="1"/>
</dbReference>
<proteinExistence type="predicted"/>
<dbReference type="Proteomes" id="UP000544872">
    <property type="component" value="Unassembled WGS sequence"/>
</dbReference>
<reference evidence="2 3" key="1">
    <citation type="submission" date="2020-08" db="EMBL/GenBank/DDBJ databases">
        <title>Genomic Encyclopedia of Type Strains, Phase IV (KMG-IV): sequencing the most valuable type-strain genomes for metagenomic binning, comparative biology and taxonomic classification.</title>
        <authorList>
            <person name="Goeker M."/>
        </authorList>
    </citation>
    <scope>NUCLEOTIDE SEQUENCE [LARGE SCALE GENOMIC DNA]</scope>
    <source>
        <strain evidence="2 3">DSM 11590</strain>
    </source>
</reference>
<dbReference type="Pfam" id="PF13508">
    <property type="entry name" value="Acetyltransf_7"/>
    <property type="match status" value="1"/>
</dbReference>
<dbReference type="SUPFAM" id="SSF55729">
    <property type="entry name" value="Acyl-CoA N-acyltransferases (Nat)"/>
    <property type="match status" value="1"/>
</dbReference>
<organism evidence="2 3">
    <name type="scientific">Novispirillum itersonii</name>
    <name type="common">Aquaspirillum itersonii</name>
    <dbReference type="NCBI Taxonomy" id="189"/>
    <lineage>
        <taxon>Bacteria</taxon>
        <taxon>Pseudomonadati</taxon>
        <taxon>Pseudomonadota</taxon>
        <taxon>Alphaproteobacteria</taxon>
        <taxon>Rhodospirillales</taxon>
        <taxon>Novispirillaceae</taxon>
        <taxon>Novispirillum</taxon>
    </lineage>
</organism>
<accession>A0A7W9ZF84</accession>
<gene>
    <name evidence="2" type="ORF">FHS48_001550</name>
</gene>
<dbReference type="Gene3D" id="3.40.630.30">
    <property type="match status" value="1"/>
</dbReference>
<comment type="caution">
    <text evidence="2">The sequence shown here is derived from an EMBL/GenBank/DDBJ whole genome shotgun (WGS) entry which is preliminary data.</text>
</comment>
<keyword evidence="3" id="KW-1185">Reference proteome</keyword>
<evidence type="ECO:0000259" key="1">
    <source>
        <dbReference type="PROSITE" id="PS51186"/>
    </source>
</evidence>
<name>A0A7W9ZF84_NOVIT</name>